<evidence type="ECO:0000256" key="1">
    <source>
        <dbReference type="SAM" id="MobiDB-lite"/>
    </source>
</evidence>
<dbReference type="Proteomes" id="UP000324222">
    <property type="component" value="Unassembled WGS sequence"/>
</dbReference>
<evidence type="ECO:0000313" key="3">
    <source>
        <dbReference type="Proteomes" id="UP000324222"/>
    </source>
</evidence>
<comment type="caution">
    <text evidence="2">The sequence shown here is derived from an EMBL/GenBank/DDBJ whole genome shotgun (WGS) entry which is preliminary data.</text>
</comment>
<keyword evidence="3" id="KW-1185">Reference proteome</keyword>
<protein>
    <submittedName>
        <fullName evidence="2">Uncharacterized protein</fullName>
    </submittedName>
</protein>
<feature type="region of interest" description="Disordered" evidence="1">
    <location>
        <begin position="1"/>
        <end position="51"/>
    </location>
</feature>
<evidence type="ECO:0000313" key="2">
    <source>
        <dbReference type="EMBL" id="MPC87796.1"/>
    </source>
</evidence>
<gene>
    <name evidence="2" type="ORF">E2C01_082670</name>
</gene>
<accession>A0A5B7J1G2</accession>
<sequence length="85" mass="9349">MDKLENFPSDLEYRRTADTQTDKQTNEYEGEKWSSATLMEGNGSECEREGSVSPAVESWKLMVALTNSGSGPLLGRSPVPPGRKI</sequence>
<proteinExistence type="predicted"/>
<dbReference type="AlphaFoldDB" id="A0A5B7J1G2"/>
<feature type="compositionally biased region" description="Basic and acidic residues" evidence="1">
    <location>
        <begin position="1"/>
        <end position="32"/>
    </location>
</feature>
<dbReference type="EMBL" id="VSRR010075621">
    <property type="protein sequence ID" value="MPC87796.1"/>
    <property type="molecule type" value="Genomic_DNA"/>
</dbReference>
<reference evidence="2 3" key="1">
    <citation type="submission" date="2019-05" db="EMBL/GenBank/DDBJ databases">
        <title>Another draft genome of Portunus trituberculatus and its Hox gene families provides insights of decapod evolution.</title>
        <authorList>
            <person name="Jeong J.-H."/>
            <person name="Song I."/>
            <person name="Kim S."/>
            <person name="Choi T."/>
            <person name="Kim D."/>
            <person name="Ryu S."/>
            <person name="Kim W."/>
        </authorList>
    </citation>
    <scope>NUCLEOTIDE SEQUENCE [LARGE SCALE GENOMIC DNA]</scope>
    <source>
        <tissue evidence="2">Muscle</tissue>
    </source>
</reference>
<name>A0A5B7J1G2_PORTR</name>
<organism evidence="2 3">
    <name type="scientific">Portunus trituberculatus</name>
    <name type="common">Swimming crab</name>
    <name type="synonym">Neptunus trituberculatus</name>
    <dbReference type="NCBI Taxonomy" id="210409"/>
    <lineage>
        <taxon>Eukaryota</taxon>
        <taxon>Metazoa</taxon>
        <taxon>Ecdysozoa</taxon>
        <taxon>Arthropoda</taxon>
        <taxon>Crustacea</taxon>
        <taxon>Multicrustacea</taxon>
        <taxon>Malacostraca</taxon>
        <taxon>Eumalacostraca</taxon>
        <taxon>Eucarida</taxon>
        <taxon>Decapoda</taxon>
        <taxon>Pleocyemata</taxon>
        <taxon>Brachyura</taxon>
        <taxon>Eubrachyura</taxon>
        <taxon>Portunoidea</taxon>
        <taxon>Portunidae</taxon>
        <taxon>Portuninae</taxon>
        <taxon>Portunus</taxon>
    </lineage>
</organism>